<dbReference type="InterPro" id="IPR000504">
    <property type="entry name" value="RRM_dom"/>
</dbReference>
<dbReference type="CDD" id="cd00590">
    <property type="entry name" value="RRM_SF"/>
    <property type="match status" value="1"/>
</dbReference>
<dbReference type="Proteomes" id="UP000613177">
    <property type="component" value="Unassembled WGS sequence"/>
</dbReference>
<dbReference type="EMBL" id="JAEPRE010000252">
    <property type="protein sequence ID" value="KAG2229683.1"/>
    <property type="molecule type" value="Genomic_DNA"/>
</dbReference>
<dbReference type="Pfam" id="PF00076">
    <property type="entry name" value="RRM_1"/>
    <property type="match status" value="1"/>
</dbReference>
<dbReference type="InterPro" id="IPR036390">
    <property type="entry name" value="WH_DNA-bd_sf"/>
</dbReference>
<name>A0A8H7SJS3_9FUNG</name>
<protein>
    <recommendedName>
        <fullName evidence="8">RRM domain-containing protein</fullName>
    </recommendedName>
</protein>
<evidence type="ECO:0008006" key="8">
    <source>
        <dbReference type="Google" id="ProtNLM"/>
    </source>
</evidence>
<dbReference type="Pfam" id="PF19977">
    <property type="entry name" value="xRRM"/>
    <property type="match status" value="1"/>
</dbReference>
<accession>A0A8H7SJS3</accession>
<dbReference type="SUPFAM" id="SSF46785">
    <property type="entry name" value="Winged helix' DNA-binding domain"/>
    <property type="match status" value="1"/>
</dbReference>
<dbReference type="SUPFAM" id="SSF54928">
    <property type="entry name" value="RNA-binding domain, RBD"/>
    <property type="match status" value="1"/>
</dbReference>
<reference evidence="6" key="1">
    <citation type="submission" date="2021-01" db="EMBL/GenBank/DDBJ databases">
        <title>Metabolic potential, ecology and presence of endohyphal bacteria is reflected in genomic diversity of Mucoromycotina.</title>
        <authorList>
            <person name="Muszewska A."/>
            <person name="Okrasinska A."/>
            <person name="Steczkiewicz K."/>
            <person name="Drgas O."/>
            <person name="Orlowska M."/>
            <person name="Perlinska-Lenart U."/>
            <person name="Aleksandrzak-Piekarczyk T."/>
            <person name="Szatraj K."/>
            <person name="Zielenkiewicz U."/>
            <person name="Pilsyk S."/>
            <person name="Malc E."/>
            <person name="Mieczkowski P."/>
            <person name="Kruszewska J.S."/>
            <person name="Biernat P."/>
            <person name="Pawlowska J."/>
        </authorList>
    </citation>
    <scope>NUCLEOTIDE SEQUENCE</scope>
    <source>
        <strain evidence="6">WA0000018081</strain>
    </source>
</reference>
<dbReference type="GO" id="GO:1904868">
    <property type="term" value="P:telomerase catalytic core complex assembly"/>
    <property type="evidence" value="ECO:0007669"/>
    <property type="project" value="InterPro"/>
</dbReference>
<sequence>MQTNEERNRKIANVLETYFSDACLLWDKVMLNKVVSDPEGMVSFESLSKLPKFKSLNATPDEIKTNALEHSLSRLKLDSDQTKIARIKPYIVNKKEELDDWSIYVEGLVKPYDNEHTITALFNSLIGHVSFFRIPPNQQNKTTFLSYCFIEFDNREHVDKAVKLLNRFDGATSDLEIADELNLRVMSKLNLNKYKDEYVELLTTRKREIKQLWDDFYEKYPEGEYVPEKKAKRMFEEGLVVFVDGLHPQCAKTAATTLLQTSGVEIAFMHNKKKGLATTHIRLKTPEDAKKICEYFDKHPTVQETAKDTTGKGQETKTFDCLKLRLLKGTEEEIYWEDEAKLRQ</sequence>
<dbReference type="GO" id="GO:1990904">
    <property type="term" value="C:ribonucleoprotein complex"/>
    <property type="evidence" value="ECO:0007669"/>
    <property type="project" value="UniProtKB-UniRule"/>
</dbReference>
<evidence type="ECO:0000259" key="5">
    <source>
        <dbReference type="PROSITE" id="PS51939"/>
    </source>
</evidence>
<dbReference type="SMART" id="SM00715">
    <property type="entry name" value="LA"/>
    <property type="match status" value="1"/>
</dbReference>
<dbReference type="InterPro" id="IPR045537">
    <property type="entry name" value="Lar7_xRRM"/>
</dbReference>
<dbReference type="InterPro" id="IPR006630">
    <property type="entry name" value="La_HTH"/>
</dbReference>
<dbReference type="InterPro" id="IPR014886">
    <property type="entry name" value="La_xRRM"/>
</dbReference>
<keyword evidence="1 2" id="KW-0694">RNA-binding</keyword>
<dbReference type="PROSITE" id="PS50961">
    <property type="entry name" value="HTH_LA"/>
    <property type="match status" value="1"/>
</dbReference>
<dbReference type="InterPro" id="IPR012677">
    <property type="entry name" value="Nucleotide-bd_a/b_plait_sf"/>
</dbReference>
<evidence type="ECO:0000256" key="1">
    <source>
        <dbReference type="ARBA" id="ARBA00022884"/>
    </source>
</evidence>
<feature type="domain" description="RRM" evidence="3">
    <location>
        <begin position="101"/>
        <end position="180"/>
    </location>
</feature>
<dbReference type="Gene3D" id="3.30.70.330">
    <property type="match status" value="2"/>
</dbReference>
<dbReference type="AlphaFoldDB" id="A0A8H7SJS3"/>
<organism evidence="6 7">
    <name type="scientific">Thamnidium elegans</name>
    <dbReference type="NCBI Taxonomy" id="101142"/>
    <lineage>
        <taxon>Eukaryota</taxon>
        <taxon>Fungi</taxon>
        <taxon>Fungi incertae sedis</taxon>
        <taxon>Mucoromycota</taxon>
        <taxon>Mucoromycotina</taxon>
        <taxon>Mucoromycetes</taxon>
        <taxon>Mucorales</taxon>
        <taxon>Mucorineae</taxon>
        <taxon>Mucoraceae</taxon>
        <taxon>Thamnidium</taxon>
    </lineage>
</organism>
<dbReference type="PROSITE" id="PS50102">
    <property type="entry name" value="RRM"/>
    <property type="match status" value="1"/>
</dbReference>
<dbReference type="GO" id="GO:0070034">
    <property type="term" value="F:telomerase RNA binding"/>
    <property type="evidence" value="ECO:0007669"/>
    <property type="project" value="InterPro"/>
</dbReference>
<keyword evidence="7" id="KW-1185">Reference proteome</keyword>
<evidence type="ECO:0000313" key="6">
    <source>
        <dbReference type="EMBL" id="KAG2229683.1"/>
    </source>
</evidence>
<evidence type="ECO:0000256" key="2">
    <source>
        <dbReference type="PROSITE-ProRule" id="PRU00332"/>
    </source>
</evidence>
<dbReference type="PROSITE" id="PS51939">
    <property type="entry name" value="XRRM"/>
    <property type="match status" value="1"/>
</dbReference>
<dbReference type="SMART" id="SM00360">
    <property type="entry name" value="RRM"/>
    <property type="match status" value="1"/>
</dbReference>
<dbReference type="Gene3D" id="1.10.10.10">
    <property type="entry name" value="Winged helix-like DNA-binding domain superfamily/Winged helix DNA-binding domain"/>
    <property type="match status" value="1"/>
</dbReference>
<comment type="caution">
    <text evidence="6">The sequence shown here is derived from an EMBL/GenBank/DDBJ whole genome shotgun (WGS) entry which is preliminary data.</text>
</comment>
<feature type="domain" description="HTH La-type RNA-binding" evidence="4">
    <location>
        <begin position="1"/>
        <end position="94"/>
    </location>
</feature>
<gene>
    <name evidence="6" type="ORF">INT48_007782</name>
</gene>
<dbReference type="InterPro" id="IPR035979">
    <property type="entry name" value="RBD_domain_sf"/>
</dbReference>
<feature type="domain" description="XRRM" evidence="5">
    <location>
        <begin position="234"/>
        <end position="344"/>
    </location>
</feature>
<evidence type="ECO:0000313" key="7">
    <source>
        <dbReference type="Proteomes" id="UP000613177"/>
    </source>
</evidence>
<evidence type="ECO:0000259" key="3">
    <source>
        <dbReference type="PROSITE" id="PS50102"/>
    </source>
</evidence>
<proteinExistence type="predicted"/>
<dbReference type="InterPro" id="IPR036388">
    <property type="entry name" value="WH-like_DNA-bd_sf"/>
</dbReference>
<evidence type="ECO:0000259" key="4">
    <source>
        <dbReference type="PROSITE" id="PS50961"/>
    </source>
</evidence>